<dbReference type="Proteomes" id="UP000321635">
    <property type="component" value="Unassembled WGS sequence"/>
</dbReference>
<evidence type="ECO:0000313" key="1">
    <source>
        <dbReference type="EMBL" id="GEN61501.1"/>
    </source>
</evidence>
<dbReference type="OrthoDB" id="9792093at2"/>
<comment type="caution">
    <text evidence="1">The sequence shown here is derived from an EMBL/GenBank/DDBJ whole genome shotgun (WGS) entry which is preliminary data.</text>
</comment>
<dbReference type="RefSeq" id="WP_146882618.1">
    <property type="nucleotide sequence ID" value="NZ_AUBI01000024.1"/>
</dbReference>
<organism evidence="1 2">
    <name type="scientific">Acetobacter nitrogenifigens DSM 23921 = NBRC 105050</name>
    <dbReference type="NCBI Taxonomy" id="1120919"/>
    <lineage>
        <taxon>Bacteria</taxon>
        <taxon>Pseudomonadati</taxon>
        <taxon>Pseudomonadota</taxon>
        <taxon>Alphaproteobacteria</taxon>
        <taxon>Acetobacterales</taxon>
        <taxon>Acetobacteraceae</taxon>
        <taxon>Acetobacter</taxon>
    </lineage>
</organism>
<sequence>MTKLAALKQKLMENPDVRREYEQADADCARIEGMIRPQPPAPPGDAVRQARSRAWSSWACYAGKP</sequence>
<evidence type="ECO:0000313" key="2">
    <source>
        <dbReference type="Proteomes" id="UP000321635"/>
    </source>
</evidence>
<accession>A0A511XF29</accession>
<proteinExistence type="predicted"/>
<name>A0A511XF29_9PROT</name>
<keyword evidence="2" id="KW-1185">Reference proteome</keyword>
<dbReference type="AlphaFoldDB" id="A0A511XF29"/>
<dbReference type="EMBL" id="BJYF01000039">
    <property type="protein sequence ID" value="GEN61501.1"/>
    <property type="molecule type" value="Genomic_DNA"/>
</dbReference>
<gene>
    <name evidence="1" type="ORF">ANI02nite_33850</name>
</gene>
<reference evidence="1 2" key="1">
    <citation type="submission" date="2019-07" db="EMBL/GenBank/DDBJ databases">
        <title>Whole genome shotgun sequence of Acetobacter nitrogenifigens NBRC 105050.</title>
        <authorList>
            <person name="Hosoyama A."/>
            <person name="Uohara A."/>
            <person name="Ohji S."/>
            <person name="Ichikawa N."/>
        </authorList>
    </citation>
    <scope>NUCLEOTIDE SEQUENCE [LARGE SCALE GENOMIC DNA]</scope>
    <source>
        <strain evidence="1 2">NBRC 105050</strain>
    </source>
</reference>
<protein>
    <submittedName>
        <fullName evidence="1">Uncharacterized protein</fullName>
    </submittedName>
</protein>